<keyword evidence="3" id="KW-1185">Reference proteome</keyword>
<evidence type="ECO:0000313" key="2">
    <source>
        <dbReference type="EMBL" id="EPT02480.1"/>
    </source>
</evidence>
<dbReference type="STRING" id="743788.S8FW40"/>
<feature type="region of interest" description="Disordered" evidence="1">
    <location>
        <begin position="1"/>
        <end position="34"/>
    </location>
</feature>
<dbReference type="EMBL" id="KE504135">
    <property type="protein sequence ID" value="EPT02480.1"/>
    <property type="molecule type" value="Genomic_DNA"/>
</dbReference>
<evidence type="ECO:0000256" key="1">
    <source>
        <dbReference type="SAM" id="MobiDB-lite"/>
    </source>
</evidence>
<protein>
    <recommendedName>
        <fullName evidence="4">F-box domain-containing protein</fullName>
    </recommendedName>
</protein>
<evidence type="ECO:0000313" key="3">
    <source>
        <dbReference type="Proteomes" id="UP000015241"/>
    </source>
</evidence>
<dbReference type="AlphaFoldDB" id="S8FW40"/>
<sequence length="500" mass="56376">MCENEQPINAAVSDPLQPPDSRQASTQRGSLQEHGREAAFKLHIHRWSADAKPSSLHAHKNTSGLPPVMSAPTFPQEICDVIIDALHADPRALAACSSVSRAWLSSARVHKFHTVRLRSPADCARLARLLDAPLLDSACIAHCVRDAWFGVDSHDTSVGDPAFQQMWRDGQRVAQLLLRFARISSLQLENVIWAEYWLPRGAADAFLAIAPRLAYLHLNRVVFKASDGVIRLLSACSTLRRLRMSYVSWNHRSRTVAEAEAAQRCSARMNLKLERITMEPWSYSALFSAAALYTRPVYVSADTVEWITSERPRNVVFRNLRAAEAIDVYRRIQSPMIGADDVPIPMERAEPWITSIKLVRIDISTPVPHRDYNAFANQVPGLLHNVSVRDLEYDLGTFVADAFLLDVKLRSSELDDALSRLVACHREMVVTFRARLQFVKYNSWWADAAAVVDLIATKFSQHIPKLLALQTRVGIVMSFFDPDRPLAPYPVWKEVWWTAD</sequence>
<dbReference type="Proteomes" id="UP000015241">
    <property type="component" value="Unassembled WGS sequence"/>
</dbReference>
<evidence type="ECO:0008006" key="4">
    <source>
        <dbReference type="Google" id="ProtNLM"/>
    </source>
</evidence>
<name>S8FW40_FOMSC</name>
<dbReference type="InParanoid" id="S8FW40"/>
<dbReference type="HOGENOM" id="CLU_036316_4_1_1"/>
<reference evidence="2 3" key="1">
    <citation type="journal article" date="2012" name="Science">
        <title>The Paleozoic origin of enzymatic lignin decomposition reconstructed from 31 fungal genomes.</title>
        <authorList>
            <person name="Floudas D."/>
            <person name="Binder M."/>
            <person name="Riley R."/>
            <person name="Barry K."/>
            <person name="Blanchette R.A."/>
            <person name="Henrissat B."/>
            <person name="Martinez A.T."/>
            <person name="Otillar R."/>
            <person name="Spatafora J.W."/>
            <person name="Yadav J.S."/>
            <person name="Aerts A."/>
            <person name="Benoit I."/>
            <person name="Boyd A."/>
            <person name="Carlson A."/>
            <person name="Copeland A."/>
            <person name="Coutinho P.M."/>
            <person name="de Vries R.P."/>
            <person name="Ferreira P."/>
            <person name="Findley K."/>
            <person name="Foster B."/>
            <person name="Gaskell J."/>
            <person name="Glotzer D."/>
            <person name="Gorecki P."/>
            <person name="Heitman J."/>
            <person name="Hesse C."/>
            <person name="Hori C."/>
            <person name="Igarashi K."/>
            <person name="Jurgens J.A."/>
            <person name="Kallen N."/>
            <person name="Kersten P."/>
            <person name="Kohler A."/>
            <person name="Kuees U."/>
            <person name="Kumar T.K.A."/>
            <person name="Kuo A."/>
            <person name="LaButti K."/>
            <person name="Larrondo L.F."/>
            <person name="Lindquist E."/>
            <person name="Ling A."/>
            <person name="Lombard V."/>
            <person name="Lucas S."/>
            <person name="Lundell T."/>
            <person name="Martin R."/>
            <person name="McLaughlin D.J."/>
            <person name="Morgenstern I."/>
            <person name="Morin E."/>
            <person name="Murat C."/>
            <person name="Nagy L.G."/>
            <person name="Nolan M."/>
            <person name="Ohm R.A."/>
            <person name="Patyshakuliyeva A."/>
            <person name="Rokas A."/>
            <person name="Ruiz-Duenas F.J."/>
            <person name="Sabat G."/>
            <person name="Salamov A."/>
            <person name="Samejima M."/>
            <person name="Schmutz J."/>
            <person name="Slot J.C."/>
            <person name="St John F."/>
            <person name="Stenlid J."/>
            <person name="Sun H."/>
            <person name="Sun S."/>
            <person name="Syed K."/>
            <person name="Tsang A."/>
            <person name="Wiebenga A."/>
            <person name="Young D."/>
            <person name="Pisabarro A."/>
            <person name="Eastwood D.C."/>
            <person name="Martin F."/>
            <person name="Cullen D."/>
            <person name="Grigoriev I.V."/>
            <person name="Hibbett D.S."/>
        </authorList>
    </citation>
    <scope>NUCLEOTIDE SEQUENCE</scope>
    <source>
        <strain evidence="3">FP-58527</strain>
    </source>
</reference>
<accession>S8FW40</accession>
<dbReference type="OrthoDB" id="2788229at2759"/>
<gene>
    <name evidence="2" type="ORF">FOMPIDRAFT_1047839</name>
</gene>
<organism evidence="2 3">
    <name type="scientific">Fomitopsis schrenkii</name>
    <name type="common">Brown rot fungus</name>
    <dbReference type="NCBI Taxonomy" id="2126942"/>
    <lineage>
        <taxon>Eukaryota</taxon>
        <taxon>Fungi</taxon>
        <taxon>Dikarya</taxon>
        <taxon>Basidiomycota</taxon>
        <taxon>Agaricomycotina</taxon>
        <taxon>Agaricomycetes</taxon>
        <taxon>Polyporales</taxon>
        <taxon>Fomitopsis</taxon>
    </lineage>
</organism>
<proteinExistence type="predicted"/>
<feature type="compositionally biased region" description="Polar residues" evidence="1">
    <location>
        <begin position="20"/>
        <end position="30"/>
    </location>
</feature>